<keyword evidence="4" id="KW-1185">Reference proteome</keyword>
<dbReference type="Proteomes" id="UP000821866">
    <property type="component" value="Chromosome 9"/>
</dbReference>
<reference evidence="3" key="1">
    <citation type="journal article" date="2020" name="Cell">
        <title>Large-Scale Comparative Analyses of Tick Genomes Elucidate Their Genetic Diversity and Vector Capacities.</title>
        <authorList>
            <consortium name="Tick Genome and Microbiome Consortium (TIGMIC)"/>
            <person name="Jia N."/>
            <person name="Wang J."/>
            <person name="Shi W."/>
            <person name="Du L."/>
            <person name="Sun Y."/>
            <person name="Zhan W."/>
            <person name="Jiang J.F."/>
            <person name="Wang Q."/>
            <person name="Zhang B."/>
            <person name="Ji P."/>
            <person name="Bell-Sakyi L."/>
            <person name="Cui X.M."/>
            <person name="Yuan T.T."/>
            <person name="Jiang B.G."/>
            <person name="Yang W.F."/>
            <person name="Lam T.T."/>
            <person name="Chang Q.C."/>
            <person name="Ding S.J."/>
            <person name="Wang X.J."/>
            <person name="Zhu J.G."/>
            <person name="Ruan X.D."/>
            <person name="Zhao L."/>
            <person name="Wei J.T."/>
            <person name="Ye R.Z."/>
            <person name="Que T.C."/>
            <person name="Du C.H."/>
            <person name="Zhou Y.H."/>
            <person name="Cheng J.X."/>
            <person name="Dai P.F."/>
            <person name="Guo W.B."/>
            <person name="Han X.H."/>
            <person name="Huang E.J."/>
            <person name="Li L.F."/>
            <person name="Wei W."/>
            <person name="Gao Y.C."/>
            <person name="Liu J.Z."/>
            <person name="Shao H.Z."/>
            <person name="Wang X."/>
            <person name="Wang C.C."/>
            <person name="Yang T.C."/>
            <person name="Huo Q.B."/>
            <person name="Li W."/>
            <person name="Chen H.Y."/>
            <person name="Chen S.E."/>
            <person name="Zhou L.G."/>
            <person name="Ni X.B."/>
            <person name="Tian J.H."/>
            <person name="Sheng Y."/>
            <person name="Liu T."/>
            <person name="Pan Y.S."/>
            <person name="Xia L.Y."/>
            <person name="Li J."/>
            <person name="Zhao F."/>
            <person name="Cao W.C."/>
        </authorList>
    </citation>
    <scope>NUCLEOTIDE SEQUENCE</scope>
    <source>
        <strain evidence="3">Rmic-2018</strain>
    </source>
</reference>
<keyword evidence="2" id="KW-0472">Membrane</keyword>
<keyword evidence="2" id="KW-0812">Transmembrane</keyword>
<keyword evidence="2" id="KW-1133">Transmembrane helix</keyword>
<evidence type="ECO:0000256" key="1">
    <source>
        <dbReference type="SAM" id="MobiDB-lite"/>
    </source>
</evidence>
<name>A0A9J6D618_RHIMP</name>
<gene>
    <name evidence="3" type="ORF">HPB51_018906</name>
</gene>
<feature type="transmembrane region" description="Helical" evidence="2">
    <location>
        <begin position="36"/>
        <end position="61"/>
    </location>
</feature>
<dbReference type="AlphaFoldDB" id="A0A9J6D618"/>
<evidence type="ECO:0000256" key="2">
    <source>
        <dbReference type="SAM" id="Phobius"/>
    </source>
</evidence>
<feature type="compositionally biased region" description="Low complexity" evidence="1">
    <location>
        <begin position="106"/>
        <end position="123"/>
    </location>
</feature>
<proteinExistence type="predicted"/>
<accession>A0A9J6D618</accession>
<evidence type="ECO:0000313" key="3">
    <source>
        <dbReference type="EMBL" id="KAH8009638.1"/>
    </source>
</evidence>
<sequence length="339" mass="36320">MTGPPRATTHSTMSPEERRLVKMFAKDMQRDRREQTLRFTIGVLAMCILLLLLGALLIRWATRGPRVVPGNGTKEATAKTPATATVSPSADVPSTTSTMDTPGEPTESFTTETAMTTEEISTTPDPTKPYVPKPGNEHYSGDLVGDVRPLQYDVTFALNGAGLQDAALSVTGRSVALLEVHNATSKVILKAGSTTIKGVKMTLLEVPAAPEEGVKVLGISTLSVNDPFFIVELEEQLEVGKSYKLVVEYDYDTAVNDGPISVSAALAKMQLKEGKAHAAYPCFEKAGWNVPVVLTLETPEKHFAVANTPMDGQPTARAEAASRWVRALGEFGGAYNVDS</sequence>
<evidence type="ECO:0000313" key="4">
    <source>
        <dbReference type="Proteomes" id="UP000821866"/>
    </source>
</evidence>
<dbReference type="SUPFAM" id="SSF63737">
    <property type="entry name" value="Leukotriene A4 hydrolase N-terminal domain"/>
    <property type="match status" value="1"/>
</dbReference>
<dbReference type="EMBL" id="JABSTU010000011">
    <property type="protein sequence ID" value="KAH8009638.1"/>
    <property type="molecule type" value="Genomic_DNA"/>
</dbReference>
<organism evidence="3 4">
    <name type="scientific">Rhipicephalus microplus</name>
    <name type="common">Cattle tick</name>
    <name type="synonym">Boophilus microplus</name>
    <dbReference type="NCBI Taxonomy" id="6941"/>
    <lineage>
        <taxon>Eukaryota</taxon>
        <taxon>Metazoa</taxon>
        <taxon>Ecdysozoa</taxon>
        <taxon>Arthropoda</taxon>
        <taxon>Chelicerata</taxon>
        <taxon>Arachnida</taxon>
        <taxon>Acari</taxon>
        <taxon>Parasitiformes</taxon>
        <taxon>Ixodida</taxon>
        <taxon>Ixodoidea</taxon>
        <taxon>Ixodidae</taxon>
        <taxon>Rhipicephalinae</taxon>
        <taxon>Rhipicephalus</taxon>
        <taxon>Boophilus</taxon>
    </lineage>
</organism>
<feature type="region of interest" description="Disordered" evidence="1">
    <location>
        <begin position="71"/>
        <end position="131"/>
    </location>
</feature>
<dbReference type="Gene3D" id="2.60.40.1730">
    <property type="entry name" value="tricorn interacting facor f3 domain"/>
    <property type="match status" value="1"/>
</dbReference>
<comment type="caution">
    <text evidence="3">The sequence shown here is derived from an EMBL/GenBank/DDBJ whole genome shotgun (WGS) entry which is preliminary data.</text>
</comment>
<feature type="compositionally biased region" description="Low complexity" evidence="1">
    <location>
        <begin position="73"/>
        <end position="90"/>
    </location>
</feature>
<reference evidence="3" key="2">
    <citation type="submission" date="2021-09" db="EMBL/GenBank/DDBJ databases">
        <authorList>
            <person name="Jia N."/>
            <person name="Wang J."/>
            <person name="Shi W."/>
            <person name="Du L."/>
            <person name="Sun Y."/>
            <person name="Zhan W."/>
            <person name="Jiang J."/>
            <person name="Wang Q."/>
            <person name="Zhang B."/>
            <person name="Ji P."/>
            <person name="Sakyi L.B."/>
            <person name="Cui X."/>
            <person name="Yuan T."/>
            <person name="Jiang B."/>
            <person name="Yang W."/>
            <person name="Lam T.T.-Y."/>
            <person name="Chang Q."/>
            <person name="Ding S."/>
            <person name="Wang X."/>
            <person name="Zhu J."/>
            <person name="Ruan X."/>
            <person name="Zhao L."/>
            <person name="Wei J."/>
            <person name="Que T."/>
            <person name="Du C."/>
            <person name="Cheng J."/>
            <person name="Dai P."/>
            <person name="Han X."/>
            <person name="Huang E."/>
            <person name="Gao Y."/>
            <person name="Liu J."/>
            <person name="Shao H."/>
            <person name="Ye R."/>
            <person name="Li L."/>
            <person name="Wei W."/>
            <person name="Wang X."/>
            <person name="Wang C."/>
            <person name="Huo Q."/>
            <person name="Li W."/>
            <person name="Guo W."/>
            <person name="Chen H."/>
            <person name="Chen S."/>
            <person name="Zhou L."/>
            <person name="Zhou L."/>
            <person name="Ni X."/>
            <person name="Tian J."/>
            <person name="Zhou Y."/>
            <person name="Sheng Y."/>
            <person name="Liu T."/>
            <person name="Pan Y."/>
            <person name="Xia L."/>
            <person name="Li J."/>
            <person name="Zhao F."/>
            <person name="Cao W."/>
        </authorList>
    </citation>
    <scope>NUCLEOTIDE SEQUENCE</scope>
    <source>
        <strain evidence="3">Rmic-2018</strain>
        <tissue evidence="3">Larvae</tissue>
    </source>
</reference>
<protein>
    <submittedName>
        <fullName evidence="3">Uncharacterized protein</fullName>
    </submittedName>
</protein>
<dbReference type="InterPro" id="IPR042097">
    <property type="entry name" value="Aminopeptidase_N-like_N_sf"/>
</dbReference>